<dbReference type="Gene3D" id="3.40.50.880">
    <property type="match status" value="1"/>
</dbReference>
<evidence type="ECO:0000259" key="1">
    <source>
        <dbReference type="Pfam" id="PF00117"/>
    </source>
</evidence>
<dbReference type="EMBL" id="CP041666">
    <property type="protein sequence ID" value="QDP39819.1"/>
    <property type="molecule type" value="Genomic_DNA"/>
</dbReference>
<dbReference type="GO" id="GO:0005829">
    <property type="term" value="C:cytosol"/>
    <property type="evidence" value="ECO:0007669"/>
    <property type="project" value="TreeGrafter"/>
</dbReference>
<evidence type="ECO:0000313" key="3">
    <source>
        <dbReference type="Proteomes" id="UP000315215"/>
    </source>
</evidence>
<dbReference type="PANTHER" id="PTHR42695">
    <property type="entry name" value="GLUTAMINE AMIDOTRANSFERASE YLR126C-RELATED"/>
    <property type="match status" value="1"/>
</dbReference>
<gene>
    <name evidence="2" type="ORF">FN924_06345</name>
</gene>
<keyword evidence="2" id="KW-0315">Glutamine amidotransferase</keyword>
<dbReference type="RefSeq" id="WP_143892772.1">
    <property type="nucleotide sequence ID" value="NZ_CP041666.1"/>
</dbReference>
<name>A0A516KEK1_9BACI</name>
<dbReference type="InterPro" id="IPR029062">
    <property type="entry name" value="Class_I_gatase-like"/>
</dbReference>
<sequence>MRIHVFQHDPIVGYANIASWAQQHHATLTTTRVDMTQVFPALDSYDLLIVLGGRMGAYEEDTYPWLKIEKEYIRQAVKADKFVLGICLGSQLVASALGGKAYQHTQVEVGWHTVRFNEVARKHPLLRSIPEEGRFFEFHFDTFQLPEHACLLGTSACANQAYAIGNRTLAIQFHPEFDEEAIDYIVNTNYPHSVNSPYLQPLTELKNTANHDESRTFIFHVLDNFQEEITKSKLDLKPNP</sequence>
<evidence type="ECO:0000313" key="2">
    <source>
        <dbReference type="EMBL" id="QDP39819.1"/>
    </source>
</evidence>
<proteinExistence type="predicted"/>
<protein>
    <submittedName>
        <fullName evidence="2">Type 1 glutamine amidotransferase</fullName>
    </submittedName>
</protein>
<dbReference type="KEGG" id="aqt:FN924_06345"/>
<dbReference type="InterPro" id="IPR017926">
    <property type="entry name" value="GATASE"/>
</dbReference>
<dbReference type="Proteomes" id="UP000315215">
    <property type="component" value="Chromosome"/>
</dbReference>
<feature type="domain" description="Glutamine amidotransferase" evidence="1">
    <location>
        <begin position="26"/>
        <end position="179"/>
    </location>
</feature>
<dbReference type="OrthoDB" id="9807137at2"/>
<dbReference type="AlphaFoldDB" id="A0A516KEK1"/>
<dbReference type="GO" id="GO:0016740">
    <property type="term" value="F:transferase activity"/>
    <property type="evidence" value="ECO:0007669"/>
    <property type="project" value="UniProtKB-KW"/>
</dbReference>
<dbReference type="InterPro" id="IPR044992">
    <property type="entry name" value="ChyE-like"/>
</dbReference>
<dbReference type="CDD" id="cd01741">
    <property type="entry name" value="GATase1_1"/>
    <property type="match status" value="1"/>
</dbReference>
<keyword evidence="2" id="KW-0808">Transferase</keyword>
<accession>A0A516KEK1</accession>
<dbReference type="SUPFAM" id="SSF52317">
    <property type="entry name" value="Class I glutamine amidotransferase-like"/>
    <property type="match status" value="1"/>
</dbReference>
<reference evidence="2 3" key="1">
    <citation type="submission" date="2019-07" db="EMBL/GenBank/DDBJ databases">
        <authorList>
            <person name="Li J."/>
        </authorList>
    </citation>
    <scope>NUCLEOTIDE SEQUENCE [LARGE SCALE GENOMIC DNA]</scope>
    <source>
        <strain evidence="2 3">TKL69</strain>
    </source>
</reference>
<keyword evidence="3" id="KW-1185">Reference proteome</keyword>
<dbReference type="PANTHER" id="PTHR42695:SF5">
    <property type="entry name" value="GLUTAMINE AMIDOTRANSFERASE YLR126C-RELATED"/>
    <property type="match status" value="1"/>
</dbReference>
<organism evidence="2 3">
    <name type="scientific">Radiobacillus deserti</name>
    <dbReference type="NCBI Taxonomy" id="2594883"/>
    <lineage>
        <taxon>Bacteria</taxon>
        <taxon>Bacillati</taxon>
        <taxon>Bacillota</taxon>
        <taxon>Bacilli</taxon>
        <taxon>Bacillales</taxon>
        <taxon>Bacillaceae</taxon>
        <taxon>Radiobacillus</taxon>
    </lineage>
</organism>
<dbReference type="PROSITE" id="PS51273">
    <property type="entry name" value="GATASE_TYPE_1"/>
    <property type="match status" value="1"/>
</dbReference>
<dbReference type="Pfam" id="PF00117">
    <property type="entry name" value="GATase"/>
    <property type="match status" value="1"/>
</dbReference>